<keyword evidence="2" id="KW-0732">Signal</keyword>
<dbReference type="EMBL" id="OV725077">
    <property type="protein sequence ID" value="CAH1391897.1"/>
    <property type="molecule type" value="Genomic_DNA"/>
</dbReference>
<proteinExistence type="predicted"/>
<evidence type="ECO:0000313" key="4">
    <source>
        <dbReference type="Proteomes" id="UP001152798"/>
    </source>
</evidence>
<evidence type="ECO:0000313" key="3">
    <source>
        <dbReference type="EMBL" id="CAH1391897.1"/>
    </source>
</evidence>
<evidence type="ECO:0000256" key="2">
    <source>
        <dbReference type="SAM" id="SignalP"/>
    </source>
</evidence>
<feature type="chain" id="PRO_5040436180" description="Cuticular protein" evidence="2">
    <location>
        <begin position="35"/>
        <end position="387"/>
    </location>
</feature>
<feature type="compositionally biased region" description="Low complexity" evidence="1">
    <location>
        <begin position="259"/>
        <end position="271"/>
    </location>
</feature>
<evidence type="ECO:0008006" key="5">
    <source>
        <dbReference type="Google" id="ProtNLM"/>
    </source>
</evidence>
<organism evidence="3 4">
    <name type="scientific">Nezara viridula</name>
    <name type="common">Southern green stink bug</name>
    <name type="synonym">Cimex viridulus</name>
    <dbReference type="NCBI Taxonomy" id="85310"/>
    <lineage>
        <taxon>Eukaryota</taxon>
        <taxon>Metazoa</taxon>
        <taxon>Ecdysozoa</taxon>
        <taxon>Arthropoda</taxon>
        <taxon>Hexapoda</taxon>
        <taxon>Insecta</taxon>
        <taxon>Pterygota</taxon>
        <taxon>Neoptera</taxon>
        <taxon>Paraneoptera</taxon>
        <taxon>Hemiptera</taxon>
        <taxon>Heteroptera</taxon>
        <taxon>Panheteroptera</taxon>
        <taxon>Pentatomomorpha</taxon>
        <taxon>Pentatomoidea</taxon>
        <taxon>Pentatomidae</taxon>
        <taxon>Pentatominae</taxon>
        <taxon>Nezara</taxon>
    </lineage>
</organism>
<reference evidence="3" key="1">
    <citation type="submission" date="2022-01" db="EMBL/GenBank/DDBJ databases">
        <authorList>
            <person name="King R."/>
        </authorList>
    </citation>
    <scope>NUCLEOTIDE SEQUENCE</scope>
</reference>
<feature type="compositionally biased region" description="Polar residues" evidence="1">
    <location>
        <begin position="219"/>
        <end position="248"/>
    </location>
</feature>
<feature type="region of interest" description="Disordered" evidence="1">
    <location>
        <begin position="219"/>
        <end position="275"/>
    </location>
</feature>
<name>A0A9P0E3Y6_NEZVI</name>
<evidence type="ECO:0000256" key="1">
    <source>
        <dbReference type="SAM" id="MobiDB-lite"/>
    </source>
</evidence>
<sequence>MDITQPQFSSYISKDTRAMKSIILAVLLVGCALAEDAPYPPSGTRPQGALLVLPTELGSASENRPAPQYAAPQYLAPQTKSQETENLQKASENALEKLRQAQGADSGSYYVYLADGRLQRVQYITAPLRQSPPQSNNQQVNLQNTQTFQNTQALQFNQQNAQANAKLQNVGQDQSQSQAQGQYSYPQPAFNSQYQQAASGQYKQQLTGSQYQQQASFNQLKQQPSGNQFNEEAASTQYSQQVPSGSYRQQQQKPEKLKQQPSAAQQAQYPQGFGQPLGSNQYSKVSFQGASSNENPAPAQQQLYPLQQQNQLELQQPEQNQFLLQQQVYQQPEQSQLAFQQQILQQPLAASYVASVQFTEVQPIATPIYSYTPAPLVRILRYAPRYQ</sequence>
<protein>
    <recommendedName>
        <fullName evidence="5">Cuticular protein</fullName>
    </recommendedName>
</protein>
<dbReference type="AlphaFoldDB" id="A0A9P0E3Y6"/>
<accession>A0A9P0E3Y6</accession>
<feature type="signal peptide" evidence="2">
    <location>
        <begin position="1"/>
        <end position="34"/>
    </location>
</feature>
<keyword evidence="4" id="KW-1185">Reference proteome</keyword>
<dbReference type="OrthoDB" id="6615219at2759"/>
<feature type="region of interest" description="Disordered" evidence="1">
    <location>
        <begin position="165"/>
        <end position="186"/>
    </location>
</feature>
<dbReference type="Proteomes" id="UP001152798">
    <property type="component" value="Chromosome 1"/>
</dbReference>
<gene>
    <name evidence="3" type="ORF">NEZAVI_LOCUS2824</name>
</gene>